<evidence type="ECO:0000256" key="2">
    <source>
        <dbReference type="ARBA" id="ARBA00022473"/>
    </source>
</evidence>
<evidence type="ECO:0000256" key="4">
    <source>
        <dbReference type="ARBA" id="ARBA00023274"/>
    </source>
</evidence>
<evidence type="ECO:0000256" key="3">
    <source>
        <dbReference type="ARBA" id="ARBA00022845"/>
    </source>
</evidence>
<dbReference type="PANTHER" id="PTHR13586">
    <property type="entry name" value="SCD6 PROTEIN-RELATED"/>
    <property type="match status" value="1"/>
</dbReference>
<feature type="compositionally biased region" description="Polar residues" evidence="7">
    <location>
        <begin position="289"/>
        <end position="307"/>
    </location>
</feature>
<dbReference type="InterPro" id="IPR010920">
    <property type="entry name" value="LSM_dom_sf"/>
</dbReference>
<comment type="similarity">
    <text evidence="1">Belongs to the LSM14 family.</text>
</comment>
<dbReference type="GO" id="GO:1990904">
    <property type="term" value="C:ribonucleoprotein complex"/>
    <property type="evidence" value="ECO:0007669"/>
    <property type="project" value="UniProtKB-KW"/>
</dbReference>
<feature type="domain" description="FFD box profile" evidence="9">
    <location>
        <begin position="399"/>
        <end position="415"/>
    </location>
</feature>
<evidence type="ECO:0000259" key="10">
    <source>
        <dbReference type="PROSITE" id="PS51536"/>
    </source>
</evidence>
<accession>A0A8J6GB11</accession>
<keyword evidence="3" id="KW-0810">Translation regulation</keyword>
<dbReference type="PANTHER" id="PTHR13586:SF1">
    <property type="entry name" value="PROTEIN LSM14 HOMOLOG B"/>
    <property type="match status" value="1"/>
</dbReference>
<dbReference type="PROSITE" id="PS51513">
    <property type="entry name" value="FFD"/>
    <property type="match status" value="1"/>
</dbReference>
<proteinExistence type="inferred from homology"/>
<dbReference type="SMART" id="SM01199">
    <property type="entry name" value="FDF"/>
    <property type="match status" value="1"/>
</dbReference>
<evidence type="ECO:0000256" key="6">
    <source>
        <dbReference type="PROSITE-ProRule" id="PRU00869"/>
    </source>
</evidence>
<dbReference type="PROSITE" id="PS51512">
    <property type="entry name" value="DFDF"/>
    <property type="match status" value="1"/>
</dbReference>
<dbReference type="EMBL" id="JAATJU010023452">
    <property type="protein sequence ID" value="KAH0507672.1"/>
    <property type="molecule type" value="Genomic_DNA"/>
</dbReference>
<evidence type="ECO:0000256" key="5">
    <source>
        <dbReference type="PROSITE-ProRule" id="PRU00846"/>
    </source>
</evidence>
<dbReference type="Pfam" id="PF12701">
    <property type="entry name" value="LSM14"/>
    <property type="match status" value="1"/>
</dbReference>
<dbReference type="GO" id="GO:0003729">
    <property type="term" value="F:mRNA binding"/>
    <property type="evidence" value="ECO:0007669"/>
    <property type="project" value="TreeGrafter"/>
</dbReference>
<evidence type="ECO:0000259" key="9">
    <source>
        <dbReference type="PROSITE" id="PS51513"/>
    </source>
</evidence>
<feature type="region of interest" description="Disordered" evidence="7">
    <location>
        <begin position="224"/>
        <end position="275"/>
    </location>
</feature>
<dbReference type="PROSITE" id="PS51536">
    <property type="entry name" value="TFG"/>
    <property type="match status" value="1"/>
</dbReference>
<dbReference type="InterPro" id="IPR025609">
    <property type="entry name" value="Lsm14-like_N"/>
</dbReference>
<evidence type="ECO:0000313" key="11">
    <source>
        <dbReference type="EMBL" id="KAH0507672.1"/>
    </source>
</evidence>
<reference evidence="11" key="1">
    <citation type="submission" date="2020-03" db="EMBL/GenBank/DDBJ databases">
        <title>Studies in the Genomics of Life Span.</title>
        <authorList>
            <person name="Glass D."/>
        </authorList>
    </citation>
    <scope>NUCLEOTIDE SEQUENCE</scope>
    <source>
        <strain evidence="11">LTLLF</strain>
        <tissue evidence="11">Muscle</tissue>
    </source>
</reference>
<dbReference type="Proteomes" id="UP000710432">
    <property type="component" value="Unassembled WGS sequence"/>
</dbReference>
<dbReference type="CDD" id="cd01736">
    <property type="entry name" value="LSm14_N"/>
    <property type="match status" value="1"/>
</dbReference>
<dbReference type="InterPro" id="IPR019050">
    <property type="entry name" value="FDF_dom"/>
</dbReference>
<feature type="short sequence motif" description="TFG box" evidence="6">
    <location>
        <begin position="419"/>
        <end position="439"/>
    </location>
</feature>
<dbReference type="SUPFAM" id="SSF50182">
    <property type="entry name" value="Sm-like ribonucleoproteins"/>
    <property type="match status" value="1"/>
</dbReference>
<dbReference type="InterPro" id="IPR025761">
    <property type="entry name" value="FFD_box"/>
</dbReference>
<feature type="compositionally biased region" description="Polar residues" evidence="7">
    <location>
        <begin position="350"/>
        <end position="359"/>
    </location>
</feature>
<organism evidence="11 12">
    <name type="scientific">Microtus ochrogaster</name>
    <name type="common">Prairie vole</name>
    <dbReference type="NCBI Taxonomy" id="79684"/>
    <lineage>
        <taxon>Eukaryota</taxon>
        <taxon>Metazoa</taxon>
        <taxon>Chordata</taxon>
        <taxon>Craniata</taxon>
        <taxon>Vertebrata</taxon>
        <taxon>Euteleostomi</taxon>
        <taxon>Mammalia</taxon>
        <taxon>Eutheria</taxon>
        <taxon>Euarchontoglires</taxon>
        <taxon>Glires</taxon>
        <taxon>Rodentia</taxon>
        <taxon>Myomorpha</taxon>
        <taxon>Muroidea</taxon>
        <taxon>Cricetidae</taxon>
        <taxon>Arvicolinae</taxon>
        <taxon>Microtus</taxon>
    </lineage>
</organism>
<keyword evidence="2" id="KW-0217">Developmental protein</keyword>
<protein>
    <submittedName>
        <fullName evidence="11">Protein LSM14-like protein B</fullName>
    </submittedName>
</protein>
<evidence type="ECO:0000313" key="12">
    <source>
        <dbReference type="Proteomes" id="UP000710432"/>
    </source>
</evidence>
<feature type="compositionally biased region" description="Low complexity" evidence="7">
    <location>
        <begin position="224"/>
        <end position="235"/>
    </location>
</feature>
<comment type="caution">
    <text evidence="11">The sequence shown here is derived from an EMBL/GenBank/DDBJ whole genome shotgun (WGS) entry which is preliminary data.</text>
</comment>
<sequence length="496" mass="54290">MCGEIANNPDFFGTSESGMARKGLVEAAGLLGAAGGCDSGRTEVRGRGWPGHRAAEKRAGLGAGPLLLALPPPPGTAHPAPGIWAARSASSPRRRSVEGILCTIDTDNSTVALAKVRSFGTEDRPPDRPASRREEIYEYIIFRGSDIKDITVCEPPKAQHTLSQDPATVQSSLGSASTSPFQPYVLQPLQRDAALWPAGSQLPAQPAVCCLLGLEKLVSPPALAAASSPSTSPSPQLISELDMSSEPPQLTSKGAGFPSTPVDKSPMVEQAVQTSSAVNLNTKNLLPTKVTSGTQLNGRQAQPSSKTAIHVVQPAPVHTQGQVNDENRRPPRRRSGNRRTRNRSRGQNRPTNVKENTINFEGDFDFESANAQFDREDLPTVMTQSEEIPAEEDLRGPNCYYDKSKSFFDNISSELKTSSRRTTWAEERKLNTETFGVSGRCLRGPPFTWWIPRRQRQWNNMAQPYFPPSWDWLGVRVQYKVLKKTEGNEHYSHREK</sequence>
<evidence type="ECO:0000259" key="8">
    <source>
        <dbReference type="PROSITE" id="PS51512"/>
    </source>
</evidence>
<gene>
    <name evidence="11" type="ORF">LTLLF_167675</name>
</gene>
<dbReference type="InterPro" id="IPR025768">
    <property type="entry name" value="TFG_box"/>
</dbReference>
<keyword evidence="4" id="KW-0687">Ribonucleoprotein</keyword>
<dbReference type="InterPro" id="IPR025762">
    <property type="entry name" value="DFDF"/>
</dbReference>
<dbReference type="GO" id="GO:0006417">
    <property type="term" value="P:regulation of translation"/>
    <property type="evidence" value="ECO:0007669"/>
    <property type="project" value="UniProtKB-KW"/>
</dbReference>
<dbReference type="Gene3D" id="2.30.30.100">
    <property type="match status" value="1"/>
</dbReference>
<feature type="compositionally biased region" description="Basic residues" evidence="7">
    <location>
        <begin position="330"/>
        <end position="346"/>
    </location>
</feature>
<feature type="domain" description="TFG box profile" evidence="10">
    <location>
        <begin position="419"/>
        <end position="439"/>
    </location>
</feature>
<feature type="short sequence motif" description="FFD box" evidence="5">
    <location>
        <begin position="399"/>
        <end position="415"/>
    </location>
</feature>
<feature type="region of interest" description="Disordered" evidence="7">
    <location>
        <begin position="289"/>
        <end position="361"/>
    </location>
</feature>
<evidence type="ECO:0000256" key="7">
    <source>
        <dbReference type="SAM" id="MobiDB-lite"/>
    </source>
</evidence>
<dbReference type="AlphaFoldDB" id="A0A8J6GB11"/>
<feature type="domain" description="DFDF" evidence="8">
    <location>
        <begin position="352"/>
        <end position="388"/>
    </location>
</feature>
<dbReference type="SMART" id="SM01271">
    <property type="entry name" value="LSM14"/>
    <property type="match status" value="1"/>
</dbReference>
<evidence type="ECO:0000256" key="1">
    <source>
        <dbReference type="ARBA" id="ARBA00010415"/>
    </source>
</evidence>
<name>A0A8J6GB11_MICOH</name>